<keyword evidence="2" id="KW-0479">Metal-binding</keyword>
<keyword evidence="2" id="KW-0349">Heme</keyword>
<reference evidence="4" key="1">
    <citation type="submission" date="2022-07" db="EMBL/GenBank/DDBJ databases">
        <title>Complete Genome Sequence of the Radioresistant Bacterium Deinococcus aetherius ST0316, Isolated from the Air Dust collected in Lower Stratosphere above Japan.</title>
        <authorList>
            <person name="Satoh K."/>
            <person name="Hagiwara K."/>
            <person name="Katsumata K."/>
            <person name="Kubo A."/>
            <person name="Yokobori S."/>
            <person name="Yamagishi A."/>
            <person name="Oono Y."/>
            <person name="Narumi I."/>
        </authorList>
    </citation>
    <scope>NUCLEOTIDE SEQUENCE</scope>
    <source>
        <strain evidence="4">ST0316</strain>
        <plasmid evidence="4">pDAETH-1</plasmid>
    </source>
</reference>
<sequence>MTSSSDTPRCPFTGRTASLTRRDDPSPGTRPGVEVDDRGVYRVHAFGAAQGILRSEAVRQAGFMAEAAREMGGLGRPPVLFEEGETHHEMRRGVARYFTPTQVAGYGRAIAALADDLIAELARRGEMNLDDLSLRLAVGVAAQVVGLTDSRLPGLERRVIAFVEGGGDSEPGSAPDRGRLQGLRQQAQMALFFLLDVKPAIEARRRERRDDLIGHLLDRGYGDVEILTECLTYGTAGMVTTREFISAAAWHLLRDPGLRADYVHGTERERHAILHEVLRLEPVVTTLYRRATGEITVEGRTIPPGSLLALNIQEANLDPEVIGEDSARLCPARPLPRGVQPQGLAFGDGDHRCPGAFLAIKESDVFLRRLLMWRDLEVVSEPRVGYNEVVKGYELRGFRIRLGRGDARQRAAARPNPGHRLKERAAL</sequence>
<gene>
    <name evidence="4" type="ORF">DAETH_35460</name>
</gene>
<evidence type="ECO:0000256" key="2">
    <source>
        <dbReference type="RuleBase" id="RU000461"/>
    </source>
</evidence>
<dbReference type="PRINTS" id="PR00359">
    <property type="entry name" value="BP450"/>
</dbReference>
<dbReference type="PANTHER" id="PTHR46696:SF1">
    <property type="entry name" value="CYTOCHROME P450 YJIB-RELATED"/>
    <property type="match status" value="1"/>
</dbReference>
<accession>A0ABN6RJP9</accession>
<dbReference type="RefSeq" id="WP_264778053.1">
    <property type="nucleotide sequence ID" value="NZ_AP026561.1"/>
</dbReference>
<evidence type="ECO:0008006" key="6">
    <source>
        <dbReference type="Google" id="ProtNLM"/>
    </source>
</evidence>
<dbReference type="PANTHER" id="PTHR46696">
    <property type="entry name" value="P450, PUTATIVE (EUROFUNG)-RELATED"/>
    <property type="match status" value="1"/>
</dbReference>
<dbReference type="InterPro" id="IPR002397">
    <property type="entry name" value="Cyt_P450_B"/>
</dbReference>
<keyword evidence="2" id="KW-0408">Iron</keyword>
<dbReference type="PROSITE" id="PS00086">
    <property type="entry name" value="CYTOCHROME_P450"/>
    <property type="match status" value="1"/>
</dbReference>
<feature type="region of interest" description="Disordered" evidence="3">
    <location>
        <begin position="1"/>
        <end position="35"/>
    </location>
</feature>
<dbReference type="Gene3D" id="1.10.630.10">
    <property type="entry name" value="Cytochrome P450"/>
    <property type="match status" value="1"/>
</dbReference>
<proteinExistence type="inferred from homology"/>
<dbReference type="SUPFAM" id="SSF48264">
    <property type="entry name" value="Cytochrome P450"/>
    <property type="match status" value="1"/>
</dbReference>
<protein>
    <recommendedName>
        <fullName evidence="6">Cytochrome P450</fullName>
    </recommendedName>
</protein>
<dbReference type="EMBL" id="AP026561">
    <property type="protein sequence ID" value="BDP43577.1"/>
    <property type="molecule type" value="Genomic_DNA"/>
</dbReference>
<evidence type="ECO:0000256" key="3">
    <source>
        <dbReference type="SAM" id="MobiDB-lite"/>
    </source>
</evidence>
<keyword evidence="5" id="KW-1185">Reference proteome</keyword>
<keyword evidence="2" id="KW-0503">Monooxygenase</keyword>
<dbReference type="InterPro" id="IPR001128">
    <property type="entry name" value="Cyt_P450"/>
</dbReference>
<feature type="compositionally biased region" description="Basic residues" evidence="3">
    <location>
        <begin position="417"/>
        <end position="427"/>
    </location>
</feature>
<keyword evidence="4" id="KW-0614">Plasmid</keyword>
<dbReference type="PRINTS" id="PR00385">
    <property type="entry name" value="P450"/>
</dbReference>
<organism evidence="4 5">
    <name type="scientific">Deinococcus aetherius</name>
    <dbReference type="NCBI Taxonomy" id="200252"/>
    <lineage>
        <taxon>Bacteria</taxon>
        <taxon>Thermotogati</taxon>
        <taxon>Deinococcota</taxon>
        <taxon>Deinococci</taxon>
        <taxon>Deinococcales</taxon>
        <taxon>Deinococcaceae</taxon>
        <taxon>Deinococcus</taxon>
    </lineage>
</organism>
<evidence type="ECO:0000313" key="4">
    <source>
        <dbReference type="EMBL" id="BDP43577.1"/>
    </source>
</evidence>
<dbReference type="Pfam" id="PF00067">
    <property type="entry name" value="p450"/>
    <property type="match status" value="1"/>
</dbReference>
<evidence type="ECO:0000256" key="1">
    <source>
        <dbReference type="ARBA" id="ARBA00010617"/>
    </source>
</evidence>
<dbReference type="CDD" id="cd00302">
    <property type="entry name" value="cytochrome_P450"/>
    <property type="match status" value="1"/>
</dbReference>
<dbReference type="InterPro" id="IPR017972">
    <property type="entry name" value="Cyt_P450_CS"/>
</dbReference>
<dbReference type="Proteomes" id="UP001064971">
    <property type="component" value="Plasmid pDAETH-1"/>
</dbReference>
<comment type="similarity">
    <text evidence="1 2">Belongs to the cytochrome P450 family.</text>
</comment>
<dbReference type="InterPro" id="IPR036396">
    <property type="entry name" value="Cyt_P450_sf"/>
</dbReference>
<name>A0ABN6RJP9_9DEIO</name>
<evidence type="ECO:0000313" key="5">
    <source>
        <dbReference type="Proteomes" id="UP001064971"/>
    </source>
</evidence>
<keyword evidence="2" id="KW-0560">Oxidoreductase</keyword>
<feature type="region of interest" description="Disordered" evidence="3">
    <location>
        <begin position="406"/>
        <end position="427"/>
    </location>
</feature>
<geneLocation type="plasmid" evidence="4 5">
    <name>pDAETH-1</name>
</geneLocation>